<keyword evidence="3" id="KW-1185">Reference proteome</keyword>
<gene>
    <name evidence="2" type="ORF">ACFS7Y_16965</name>
</gene>
<accession>A0ABW6BIH4</accession>
<organism evidence="2 3">
    <name type="scientific">Sphingobacterium bambusae</name>
    <dbReference type="NCBI Taxonomy" id="662858"/>
    <lineage>
        <taxon>Bacteria</taxon>
        <taxon>Pseudomonadati</taxon>
        <taxon>Bacteroidota</taxon>
        <taxon>Sphingobacteriia</taxon>
        <taxon>Sphingobacteriales</taxon>
        <taxon>Sphingobacteriaceae</taxon>
        <taxon>Sphingobacterium</taxon>
    </lineage>
</organism>
<evidence type="ECO:0000256" key="1">
    <source>
        <dbReference type="SAM" id="Phobius"/>
    </source>
</evidence>
<keyword evidence="1" id="KW-0472">Membrane</keyword>
<comment type="caution">
    <text evidence="2">The sequence shown here is derived from an EMBL/GenBank/DDBJ whole genome shotgun (WGS) entry which is preliminary data.</text>
</comment>
<reference evidence="3" key="1">
    <citation type="journal article" date="2019" name="Int. J. Syst. Evol. Microbiol.">
        <title>The Global Catalogue of Microorganisms (GCM) 10K type strain sequencing project: providing services to taxonomists for standard genome sequencing and annotation.</title>
        <authorList>
            <consortium name="The Broad Institute Genomics Platform"/>
            <consortium name="The Broad Institute Genome Sequencing Center for Infectious Disease"/>
            <person name="Wu L."/>
            <person name="Ma J."/>
        </authorList>
    </citation>
    <scope>NUCLEOTIDE SEQUENCE [LARGE SCALE GENOMIC DNA]</scope>
    <source>
        <strain evidence="3">KCTC 22814</strain>
    </source>
</reference>
<feature type="transmembrane region" description="Helical" evidence="1">
    <location>
        <begin position="20"/>
        <end position="38"/>
    </location>
</feature>
<protein>
    <recommendedName>
        <fullName evidence="4">DUF304 domain-containing protein</fullName>
    </recommendedName>
</protein>
<dbReference type="Proteomes" id="UP001597525">
    <property type="component" value="Unassembled WGS sequence"/>
</dbReference>
<feature type="transmembrane region" description="Helical" evidence="1">
    <location>
        <begin position="44"/>
        <end position="61"/>
    </location>
</feature>
<dbReference type="EMBL" id="JBHUPB010000011">
    <property type="protein sequence ID" value="MFD2969087.1"/>
    <property type="molecule type" value="Genomic_DNA"/>
</dbReference>
<name>A0ABW6BIH4_9SPHI</name>
<evidence type="ECO:0000313" key="3">
    <source>
        <dbReference type="Proteomes" id="UP001597525"/>
    </source>
</evidence>
<dbReference type="RefSeq" id="WP_320184576.1">
    <property type="nucleotide sequence ID" value="NZ_CP138332.1"/>
</dbReference>
<evidence type="ECO:0008006" key="4">
    <source>
        <dbReference type="Google" id="ProtNLM"/>
    </source>
</evidence>
<keyword evidence="1" id="KW-0812">Transmembrane</keyword>
<proteinExistence type="predicted"/>
<sequence length="152" mass="17131">MTTLKHFTKDGNTYAMKPQYGFNIVLIAGLFGLAFVSHYTALPILMWIMLALGILSILAIVTKKVIIDMRNTTISIKAGLLRPAARIIPIDNIVNLEFRTVSFNAIRTSTELVVYYQEKGKEKSMIIVQAFAASAVQNIINEMEEIMEYDQR</sequence>
<keyword evidence="1" id="KW-1133">Transmembrane helix</keyword>
<evidence type="ECO:0000313" key="2">
    <source>
        <dbReference type="EMBL" id="MFD2969087.1"/>
    </source>
</evidence>